<dbReference type="InterPro" id="IPR023582">
    <property type="entry name" value="Impact"/>
</dbReference>
<evidence type="ECO:0000259" key="2">
    <source>
        <dbReference type="Pfam" id="PF01205"/>
    </source>
</evidence>
<dbReference type="Gene3D" id="3.30.70.240">
    <property type="match status" value="1"/>
</dbReference>
<name>A0A841RFD8_9SPIO</name>
<keyword evidence="5" id="KW-1185">Reference proteome</keyword>
<dbReference type="InterPro" id="IPR015269">
    <property type="entry name" value="UPF0029_Impact_C"/>
</dbReference>
<evidence type="ECO:0000259" key="3">
    <source>
        <dbReference type="Pfam" id="PF09186"/>
    </source>
</evidence>
<dbReference type="EMBL" id="JACHGJ010000011">
    <property type="protein sequence ID" value="MBB6482316.1"/>
    <property type="molecule type" value="Genomic_DNA"/>
</dbReference>
<gene>
    <name evidence="4" type="ORF">HNR50_004009</name>
</gene>
<dbReference type="Pfam" id="PF09186">
    <property type="entry name" value="DUF1949"/>
    <property type="match status" value="1"/>
</dbReference>
<reference evidence="4 5" key="1">
    <citation type="submission" date="2020-08" db="EMBL/GenBank/DDBJ databases">
        <title>Genomic Encyclopedia of Type Strains, Phase IV (KMG-IV): sequencing the most valuable type-strain genomes for metagenomic binning, comparative biology and taxonomic classification.</title>
        <authorList>
            <person name="Goeker M."/>
        </authorList>
    </citation>
    <scope>NUCLEOTIDE SEQUENCE [LARGE SCALE GENOMIC DNA]</scope>
    <source>
        <strain evidence="4 5">DSM 2461</strain>
    </source>
</reference>
<dbReference type="Proteomes" id="UP000587760">
    <property type="component" value="Unassembled WGS sequence"/>
</dbReference>
<dbReference type="InterPro" id="IPR001498">
    <property type="entry name" value="Impact_N"/>
</dbReference>
<dbReference type="SUPFAM" id="SSF54211">
    <property type="entry name" value="Ribosomal protein S5 domain 2-like"/>
    <property type="match status" value="1"/>
</dbReference>
<dbReference type="Pfam" id="PF01205">
    <property type="entry name" value="Impact_N"/>
    <property type="match status" value="1"/>
</dbReference>
<dbReference type="PANTHER" id="PTHR16301">
    <property type="entry name" value="IMPACT-RELATED"/>
    <property type="match status" value="1"/>
</dbReference>
<evidence type="ECO:0000256" key="1">
    <source>
        <dbReference type="ARBA" id="ARBA00007665"/>
    </source>
</evidence>
<dbReference type="GO" id="GO:0005737">
    <property type="term" value="C:cytoplasm"/>
    <property type="evidence" value="ECO:0007669"/>
    <property type="project" value="TreeGrafter"/>
</dbReference>
<dbReference type="Gene3D" id="3.30.230.30">
    <property type="entry name" value="Impact, N-terminal domain"/>
    <property type="match status" value="1"/>
</dbReference>
<comment type="similarity">
    <text evidence="1">Belongs to the IMPACT family.</text>
</comment>
<dbReference type="InterPro" id="IPR020568">
    <property type="entry name" value="Ribosomal_Su5_D2-typ_SF"/>
</dbReference>
<evidence type="ECO:0000313" key="5">
    <source>
        <dbReference type="Proteomes" id="UP000587760"/>
    </source>
</evidence>
<dbReference type="PANTHER" id="PTHR16301:SF20">
    <property type="entry name" value="IMPACT FAMILY MEMBER YIGZ"/>
    <property type="match status" value="1"/>
</dbReference>
<organism evidence="4 5">
    <name type="scientific">Spirochaeta isovalerica</name>
    <dbReference type="NCBI Taxonomy" id="150"/>
    <lineage>
        <taxon>Bacteria</taxon>
        <taxon>Pseudomonadati</taxon>
        <taxon>Spirochaetota</taxon>
        <taxon>Spirochaetia</taxon>
        <taxon>Spirochaetales</taxon>
        <taxon>Spirochaetaceae</taxon>
        <taxon>Spirochaeta</taxon>
    </lineage>
</organism>
<sequence length="205" mass="22711">MEKIKIPAKKHTIEYEMKKSRFIATVEPLTGQEEVKKRIREIRDSYPGCRHVVYAFFTGDDRAMSGLSDDGEPHGTAGRPVYEVLKGSGLTDVLLTVTRYFGGTKLGTGGLVSAYGQSAKNVLEALPVKEKIYTIKTVFTLDYSLFDGVKKILADVGALNVEEEFSTGITIRTQIPMDEKDLFAEKIRDISRGEISPGFFEEGSC</sequence>
<comment type="caution">
    <text evidence="4">The sequence shown here is derived from an EMBL/GenBank/DDBJ whole genome shotgun (WGS) entry which is preliminary data.</text>
</comment>
<dbReference type="InterPro" id="IPR036956">
    <property type="entry name" value="Impact_N_sf"/>
</dbReference>
<feature type="domain" description="UPF0029" evidence="3">
    <location>
        <begin position="140"/>
        <end position="193"/>
    </location>
</feature>
<accession>A0A841RFD8</accession>
<dbReference type="InterPro" id="IPR035647">
    <property type="entry name" value="EFG_III/V"/>
</dbReference>
<proteinExistence type="inferred from homology"/>
<evidence type="ECO:0000313" key="4">
    <source>
        <dbReference type="EMBL" id="MBB6482316.1"/>
    </source>
</evidence>
<dbReference type="AlphaFoldDB" id="A0A841RFD8"/>
<feature type="domain" description="Impact N-terminal" evidence="2">
    <location>
        <begin position="18"/>
        <end position="123"/>
    </location>
</feature>
<protein>
    <submittedName>
        <fullName evidence="4">Putative YigZ family protein</fullName>
    </submittedName>
</protein>
<dbReference type="GO" id="GO:0006446">
    <property type="term" value="P:regulation of translational initiation"/>
    <property type="evidence" value="ECO:0007669"/>
    <property type="project" value="TreeGrafter"/>
</dbReference>
<dbReference type="SUPFAM" id="SSF54980">
    <property type="entry name" value="EF-G C-terminal domain-like"/>
    <property type="match status" value="1"/>
</dbReference>
<dbReference type="RefSeq" id="WP_184748553.1">
    <property type="nucleotide sequence ID" value="NZ_JACHGJ010000011.1"/>
</dbReference>